<feature type="non-terminal residue" evidence="1">
    <location>
        <position position="38"/>
    </location>
</feature>
<reference evidence="1 2" key="1">
    <citation type="submission" date="2015-09" db="EMBL/GenBank/DDBJ databases">
        <title>Draft genome of the parasitic nematode Teladorsagia circumcincta isolate WARC Sus (inbred).</title>
        <authorList>
            <person name="Mitreva M."/>
        </authorList>
    </citation>
    <scope>NUCLEOTIDE SEQUENCE [LARGE SCALE GENOMIC DNA]</scope>
    <source>
        <strain evidence="1 2">S</strain>
    </source>
</reference>
<protein>
    <submittedName>
        <fullName evidence="1">Uncharacterized protein</fullName>
    </submittedName>
</protein>
<sequence>MKNHRKNSKRSDSNDIVRVNADMSPNHKHFIEANKWLE</sequence>
<name>A0A2G9TRK3_TELCI</name>
<gene>
    <name evidence="1" type="ORF">TELCIR_17879</name>
</gene>
<dbReference type="EMBL" id="KZ355092">
    <property type="protein sequence ID" value="PIO60621.1"/>
    <property type="molecule type" value="Genomic_DNA"/>
</dbReference>
<keyword evidence="2" id="KW-1185">Reference proteome</keyword>
<organism evidence="1 2">
    <name type="scientific">Teladorsagia circumcincta</name>
    <name type="common">Brown stomach worm</name>
    <name type="synonym">Ostertagia circumcincta</name>
    <dbReference type="NCBI Taxonomy" id="45464"/>
    <lineage>
        <taxon>Eukaryota</taxon>
        <taxon>Metazoa</taxon>
        <taxon>Ecdysozoa</taxon>
        <taxon>Nematoda</taxon>
        <taxon>Chromadorea</taxon>
        <taxon>Rhabditida</taxon>
        <taxon>Rhabditina</taxon>
        <taxon>Rhabditomorpha</taxon>
        <taxon>Strongyloidea</taxon>
        <taxon>Trichostrongylidae</taxon>
        <taxon>Teladorsagia</taxon>
    </lineage>
</organism>
<proteinExistence type="predicted"/>
<evidence type="ECO:0000313" key="2">
    <source>
        <dbReference type="Proteomes" id="UP000230423"/>
    </source>
</evidence>
<accession>A0A2G9TRK3</accession>
<dbReference type="Proteomes" id="UP000230423">
    <property type="component" value="Unassembled WGS sequence"/>
</dbReference>
<dbReference type="AlphaFoldDB" id="A0A2G9TRK3"/>
<evidence type="ECO:0000313" key="1">
    <source>
        <dbReference type="EMBL" id="PIO60621.1"/>
    </source>
</evidence>